<dbReference type="PANTHER" id="PTHR35317:SF29">
    <property type="entry name" value="CCHC-TYPE DOMAIN-CONTAINING PROTEIN"/>
    <property type="match status" value="1"/>
</dbReference>
<dbReference type="OMA" id="FLTAKMT"/>
<sequence length="237" mass="27708">MTVKQKKVDNKALTFLFLVVEDNYLDDIGESKTAREAWTTLEEMHSKFGLLHILQLMRDLFNVRMKKEESMHSYLGRLMELHRELLSAGHAFNDREVALVMLTGLPVAYEPLILNLEQDEDQLSTKVVKTMLLIQEKRKLRRNEESVDNDGSQTRTLVSKICSTSDSKQQNEKMSYQPAHKKDDKIRQRTSGVQKKKVRRFDCGKIGHIAKVARMGRCEYRRRKRDSKARRCHGRRC</sequence>
<dbReference type="OrthoDB" id="6418978at2759"/>
<evidence type="ECO:0000313" key="2">
    <source>
        <dbReference type="EMBL" id="KAH9365115.1"/>
    </source>
</evidence>
<feature type="region of interest" description="Disordered" evidence="1">
    <location>
        <begin position="162"/>
        <end position="194"/>
    </location>
</feature>
<dbReference type="VEuPathDB" id="VectorBase:HLOH_062903"/>
<comment type="caution">
    <text evidence="2">The sequence shown here is derived from an EMBL/GenBank/DDBJ whole genome shotgun (WGS) entry which is preliminary data.</text>
</comment>
<evidence type="ECO:0000256" key="1">
    <source>
        <dbReference type="SAM" id="MobiDB-lite"/>
    </source>
</evidence>
<protein>
    <recommendedName>
        <fullName evidence="4">Polyprotein</fullName>
    </recommendedName>
</protein>
<evidence type="ECO:0008006" key="4">
    <source>
        <dbReference type="Google" id="ProtNLM"/>
    </source>
</evidence>
<dbReference type="AlphaFoldDB" id="A0A9J6FQQ6"/>
<proteinExistence type="predicted"/>
<gene>
    <name evidence="2" type="ORF">HPB48_004426</name>
</gene>
<name>A0A9J6FQQ6_HAELO</name>
<dbReference type="Pfam" id="PF14223">
    <property type="entry name" value="Retrotran_gag_2"/>
    <property type="match status" value="1"/>
</dbReference>
<dbReference type="EMBL" id="JABSTR010000003">
    <property type="protein sequence ID" value="KAH9365115.1"/>
    <property type="molecule type" value="Genomic_DNA"/>
</dbReference>
<dbReference type="Proteomes" id="UP000821853">
    <property type="component" value="Unassembled WGS sequence"/>
</dbReference>
<evidence type="ECO:0000313" key="3">
    <source>
        <dbReference type="Proteomes" id="UP000821853"/>
    </source>
</evidence>
<keyword evidence="3" id="KW-1185">Reference proteome</keyword>
<reference evidence="2 3" key="1">
    <citation type="journal article" date="2020" name="Cell">
        <title>Large-Scale Comparative Analyses of Tick Genomes Elucidate Their Genetic Diversity and Vector Capacities.</title>
        <authorList>
            <consortium name="Tick Genome and Microbiome Consortium (TIGMIC)"/>
            <person name="Jia N."/>
            <person name="Wang J."/>
            <person name="Shi W."/>
            <person name="Du L."/>
            <person name="Sun Y."/>
            <person name="Zhan W."/>
            <person name="Jiang J.F."/>
            <person name="Wang Q."/>
            <person name="Zhang B."/>
            <person name="Ji P."/>
            <person name="Bell-Sakyi L."/>
            <person name="Cui X.M."/>
            <person name="Yuan T.T."/>
            <person name="Jiang B.G."/>
            <person name="Yang W.F."/>
            <person name="Lam T.T."/>
            <person name="Chang Q.C."/>
            <person name="Ding S.J."/>
            <person name="Wang X.J."/>
            <person name="Zhu J.G."/>
            <person name="Ruan X.D."/>
            <person name="Zhao L."/>
            <person name="Wei J.T."/>
            <person name="Ye R.Z."/>
            <person name="Que T.C."/>
            <person name="Du C.H."/>
            <person name="Zhou Y.H."/>
            <person name="Cheng J.X."/>
            <person name="Dai P.F."/>
            <person name="Guo W.B."/>
            <person name="Han X.H."/>
            <person name="Huang E.J."/>
            <person name="Li L.F."/>
            <person name="Wei W."/>
            <person name="Gao Y.C."/>
            <person name="Liu J.Z."/>
            <person name="Shao H.Z."/>
            <person name="Wang X."/>
            <person name="Wang C.C."/>
            <person name="Yang T.C."/>
            <person name="Huo Q.B."/>
            <person name="Li W."/>
            <person name="Chen H.Y."/>
            <person name="Chen S.E."/>
            <person name="Zhou L.G."/>
            <person name="Ni X.B."/>
            <person name="Tian J.H."/>
            <person name="Sheng Y."/>
            <person name="Liu T."/>
            <person name="Pan Y.S."/>
            <person name="Xia L.Y."/>
            <person name="Li J."/>
            <person name="Zhao F."/>
            <person name="Cao W.C."/>
        </authorList>
    </citation>
    <scope>NUCLEOTIDE SEQUENCE [LARGE SCALE GENOMIC DNA]</scope>
    <source>
        <strain evidence="2">HaeL-2018</strain>
    </source>
</reference>
<organism evidence="2 3">
    <name type="scientific">Haemaphysalis longicornis</name>
    <name type="common">Bush tick</name>
    <dbReference type="NCBI Taxonomy" id="44386"/>
    <lineage>
        <taxon>Eukaryota</taxon>
        <taxon>Metazoa</taxon>
        <taxon>Ecdysozoa</taxon>
        <taxon>Arthropoda</taxon>
        <taxon>Chelicerata</taxon>
        <taxon>Arachnida</taxon>
        <taxon>Acari</taxon>
        <taxon>Parasitiformes</taxon>
        <taxon>Ixodida</taxon>
        <taxon>Ixodoidea</taxon>
        <taxon>Ixodidae</taxon>
        <taxon>Haemaphysalinae</taxon>
        <taxon>Haemaphysalis</taxon>
    </lineage>
</organism>
<dbReference type="PANTHER" id="PTHR35317">
    <property type="entry name" value="OS04G0629600 PROTEIN"/>
    <property type="match status" value="1"/>
</dbReference>
<accession>A0A9J6FQQ6</accession>
<feature type="compositionally biased region" description="Polar residues" evidence="1">
    <location>
        <begin position="162"/>
        <end position="174"/>
    </location>
</feature>